<dbReference type="PANTHER" id="PTHR43775">
    <property type="entry name" value="FATTY ACID SYNTHASE"/>
    <property type="match status" value="1"/>
</dbReference>
<keyword evidence="4" id="KW-0276">Fatty acid metabolism</keyword>
<dbReference type="Pfam" id="PF02801">
    <property type="entry name" value="Ketoacyl-synt_C"/>
    <property type="match status" value="1"/>
</dbReference>
<keyword evidence="5" id="KW-0443">Lipid metabolism</keyword>
<dbReference type="InterPro" id="IPR009081">
    <property type="entry name" value="PP-bd_ACP"/>
</dbReference>
<gene>
    <name evidence="11" type="ORF">SAMN05216499_12470</name>
</gene>
<name>A0A1M7PMN1_9ACTN</name>
<dbReference type="Pfam" id="PF00550">
    <property type="entry name" value="PP-binding"/>
    <property type="match status" value="1"/>
</dbReference>
<dbReference type="GO" id="GO:0071770">
    <property type="term" value="P:DIM/DIP cell wall layer assembly"/>
    <property type="evidence" value="ECO:0007669"/>
    <property type="project" value="TreeGrafter"/>
</dbReference>
<dbReference type="GO" id="GO:0005886">
    <property type="term" value="C:plasma membrane"/>
    <property type="evidence" value="ECO:0007669"/>
    <property type="project" value="TreeGrafter"/>
</dbReference>
<dbReference type="PROSITE" id="PS00606">
    <property type="entry name" value="KS3_1"/>
    <property type="match status" value="1"/>
</dbReference>
<dbReference type="InterPro" id="IPR014031">
    <property type="entry name" value="Ketoacyl_synth_C"/>
</dbReference>
<protein>
    <submittedName>
        <fullName evidence="11">Phosphopantetheine attachment site</fullName>
    </submittedName>
</protein>
<keyword evidence="2" id="KW-0597">Phosphoprotein</keyword>
<dbReference type="Pfam" id="PF16197">
    <property type="entry name" value="KAsynt_C_assoc"/>
    <property type="match status" value="1"/>
</dbReference>
<evidence type="ECO:0000313" key="11">
    <source>
        <dbReference type="EMBL" id="SHN18539.1"/>
    </source>
</evidence>
<dbReference type="InterPro" id="IPR016039">
    <property type="entry name" value="Thiolase-like"/>
</dbReference>
<dbReference type="AlphaFoldDB" id="A0A1M7PMN1"/>
<dbReference type="InterPro" id="IPR050091">
    <property type="entry name" value="PKS_NRPS_Biosynth_Enz"/>
</dbReference>
<dbReference type="InterPro" id="IPR032821">
    <property type="entry name" value="PKS_assoc"/>
</dbReference>
<evidence type="ECO:0000313" key="12">
    <source>
        <dbReference type="Proteomes" id="UP000184111"/>
    </source>
</evidence>
<dbReference type="InterPro" id="IPR014030">
    <property type="entry name" value="Ketoacyl_synth_N"/>
</dbReference>
<keyword evidence="12" id="KW-1185">Reference proteome</keyword>
<evidence type="ECO:0000256" key="2">
    <source>
        <dbReference type="ARBA" id="ARBA00022553"/>
    </source>
</evidence>
<feature type="domain" description="Carrier" evidence="9">
    <location>
        <begin position="777"/>
        <end position="854"/>
    </location>
</feature>
<dbReference type="FunFam" id="3.40.47.10:FF:000042">
    <property type="entry name" value="Polyketide synthase Pks13"/>
    <property type="match status" value="1"/>
</dbReference>
<proteinExistence type="predicted"/>
<dbReference type="CDD" id="cd00833">
    <property type="entry name" value="PKS"/>
    <property type="match status" value="1"/>
</dbReference>
<dbReference type="InterPro" id="IPR020806">
    <property type="entry name" value="PKS_PP-bd"/>
</dbReference>
<dbReference type="InterPro" id="IPR006162">
    <property type="entry name" value="Ppantetheine_attach_site"/>
</dbReference>
<dbReference type="Gene3D" id="3.30.70.3290">
    <property type="match status" value="1"/>
</dbReference>
<evidence type="ECO:0000256" key="8">
    <source>
        <dbReference type="SAM" id="MobiDB-lite"/>
    </source>
</evidence>
<dbReference type="PROSITE" id="PS00012">
    <property type="entry name" value="PHOSPHOPANTETHEINE"/>
    <property type="match status" value="1"/>
</dbReference>
<dbReference type="InterPro" id="IPR018201">
    <property type="entry name" value="Ketoacyl_synth_AS"/>
</dbReference>
<dbReference type="InterPro" id="IPR020841">
    <property type="entry name" value="PKS_Beta-ketoAc_synthase_dom"/>
</dbReference>
<dbReference type="SMART" id="SM00823">
    <property type="entry name" value="PKS_PP"/>
    <property type="match status" value="1"/>
</dbReference>
<evidence type="ECO:0000259" key="9">
    <source>
        <dbReference type="PROSITE" id="PS50075"/>
    </source>
</evidence>
<dbReference type="STRING" id="310782.SAMN05216499_12470"/>
<dbReference type="Pfam" id="PF00109">
    <property type="entry name" value="ketoacyl-synt"/>
    <property type="match status" value="1"/>
</dbReference>
<dbReference type="Proteomes" id="UP000184111">
    <property type="component" value="Unassembled WGS sequence"/>
</dbReference>
<evidence type="ECO:0000256" key="3">
    <source>
        <dbReference type="ARBA" id="ARBA00022679"/>
    </source>
</evidence>
<keyword evidence="7" id="KW-0012">Acyltransferase</keyword>
<dbReference type="GO" id="GO:0017000">
    <property type="term" value="P:antibiotic biosynthetic process"/>
    <property type="evidence" value="ECO:0007669"/>
    <property type="project" value="UniProtKB-ARBA"/>
</dbReference>
<dbReference type="GO" id="GO:0005737">
    <property type="term" value="C:cytoplasm"/>
    <property type="evidence" value="ECO:0007669"/>
    <property type="project" value="TreeGrafter"/>
</dbReference>
<dbReference type="InterPro" id="IPR036736">
    <property type="entry name" value="ACP-like_sf"/>
</dbReference>
<feature type="compositionally biased region" description="Gly residues" evidence="8">
    <location>
        <begin position="664"/>
        <end position="679"/>
    </location>
</feature>
<dbReference type="SUPFAM" id="SSF53901">
    <property type="entry name" value="Thiolase-like"/>
    <property type="match status" value="1"/>
</dbReference>
<evidence type="ECO:0000256" key="6">
    <source>
        <dbReference type="ARBA" id="ARBA00023268"/>
    </source>
</evidence>
<dbReference type="PROSITE" id="PS52004">
    <property type="entry name" value="KS3_2"/>
    <property type="match status" value="1"/>
</dbReference>
<evidence type="ECO:0000256" key="1">
    <source>
        <dbReference type="ARBA" id="ARBA00022450"/>
    </source>
</evidence>
<keyword evidence="1" id="KW-0596">Phosphopantetheine</keyword>
<dbReference type="PANTHER" id="PTHR43775:SF37">
    <property type="entry name" value="SI:DKEY-61P9.11"/>
    <property type="match status" value="1"/>
</dbReference>
<keyword evidence="3" id="KW-0808">Transferase</keyword>
<dbReference type="SMART" id="SM00825">
    <property type="entry name" value="PKS_KS"/>
    <property type="match status" value="1"/>
</dbReference>
<evidence type="ECO:0000256" key="5">
    <source>
        <dbReference type="ARBA" id="ARBA00023098"/>
    </source>
</evidence>
<dbReference type="RefSeq" id="WP_200804546.1">
    <property type="nucleotide sequence ID" value="NZ_FRBI01000024.1"/>
</dbReference>
<sequence>MALVDPSDDVRESDVAIVGMACRFPGAEDTERFWRNLRDGTRTTTFFTVEELLAAGVSPRDLADPQYVKAGQVLPGIDRFDAGLFRIPRDEAEILDPQQRIFLECALTALEDAGCDPDRHAGPIGVYAGVGLNAYALHRLAQRYRDASEVERYRLMIAVDKDFLATRVSYKLGLRGPSVNVGTACSTSLVAVHLACLALLGGECDAALAGSAHIRFPQDQGYLHQPGMIFSPDGHCRAFDSKAQGTVIGSGVGVVLLKRLADALSAGDRVHAVIKGSAINNDGAVKASYTAPSIQGQASVIADALAVAQCPPETIGYVEAHGTGTALGDPVEVAALNEAFAAAGPAHSCALGSVKSNVGHLDTAAGMAGLIKTSLMLRHAKLVPTLDFEAPNPDIPFADGPFRVATELCDWPAPDGSPRRAGVSAFGIGGTNAHVVLEEAPPSARRPEDLPTGPELLLISAATPAAADRATADLSRHLRRHPDTPLRDAAATLALGRRAHPHRRFVVAKDTRDAAMALAVADPARVPSAEAALSAPGAAFLCTGEPVPEAADFYGRSPAFRAAVDECLAAAGADADAVAALSAGDALSAALAEYATAQLLRAWGIQPAAVLATAPAGWRAAGCLAGAFPPATMLHPTATCPPSPGALPLWVAGAWAGAEAAPGSQGGGAAEGTGGGTHAGAGAAEAALEGTGWTPLVLAPGTGALLTALGRAWLAGVAVDWAAFYAERPFRRTSLPTYPFQRERFWYDPAPDPAATDPERMPLRAQLAGRPVVVQVSLLTEYLRDEIGRALGPQPTEDGLPDPAAELFDLNAESLMLIELTAKLSDELSYPVPATGFIDYPTIDAFVENLFEEMHAAGTVLE</sequence>
<keyword evidence="6" id="KW-0511">Multifunctional enzyme</keyword>
<dbReference type="Gene3D" id="3.40.47.10">
    <property type="match status" value="1"/>
</dbReference>
<evidence type="ECO:0000256" key="7">
    <source>
        <dbReference type="ARBA" id="ARBA00023315"/>
    </source>
</evidence>
<dbReference type="GO" id="GO:0006633">
    <property type="term" value="P:fatty acid biosynthetic process"/>
    <property type="evidence" value="ECO:0007669"/>
    <property type="project" value="InterPro"/>
</dbReference>
<dbReference type="SUPFAM" id="SSF47336">
    <property type="entry name" value="ACP-like"/>
    <property type="match status" value="1"/>
</dbReference>
<evidence type="ECO:0000256" key="4">
    <source>
        <dbReference type="ARBA" id="ARBA00022832"/>
    </source>
</evidence>
<dbReference type="PROSITE" id="PS50075">
    <property type="entry name" value="CARRIER"/>
    <property type="match status" value="1"/>
</dbReference>
<dbReference type="Gene3D" id="1.10.1200.10">
    <property type="entry name" value="ACP-like"/>
    <property type="match status" value="1"/>
</dbReference>
<feature type="domain" description="Ketosynthase family 3 (KS3)" evidence="10">
    <location>
        <begin position="12"/>
        <end position="439"/>
    </location>
</feature>
<accession>A0A1M7PMN1</accession>
<evidence type="ECO:0000259" key="10">
    <source>
        <dbReference type="PROSITE" id="PS52004"/>
    </source>
</evidence>
<dbReference type="GO" id="GO:0031177">
    <property type="term" value="F:phosphopantetheine binding"/>
    <property type="evidence" value="ECO:0007669"/>
    <property type="project" value="InterPro"/>
</dbReference>
<dbReference type="Gene3D" id="1.10.1240.100">
    <property type="match status" value="1"/>
</dbReference>
<dbReference type="GO" id="GO:0004312">
    <property type="term" value="F:fatty acid synthase activity"/>
    <property type="evidence" value="ECO:0007669"/>
    <property type="project" value="TreeGrafter"/>
</dbReference>
<feature type="region of interest" description="Disordered" evidence="8">
    <location>
        <begin position="661"/>
        <end position="683"/>
    </location>
</feature>
<dbReference type="EMBL" id="FRBI01000024">
    <property type="protein sequence ID" value="SHN18539.1"/>
    <property type="molecule type" value="Genomic_DNA"/>
</dbReference>
<organism evidence="11 12">
    <name type="scientific">Actinacidiphila paucisporea</name>
    <dbReference type="NCBI Taxonomy" id="310782"/>
    <lineage>
        <taxon>Bacteria</taxon>
        <taxon>Bacillati</taxon>
        <taxon>Actinomycetota</taxon>
        <taxon>Actinomycetes</taxon>
        <taxon>Kitasatosporales</taxon>
        <taxon>Streptomycetaceae</taxon>
        <taxon>Actinacidiphila</taxon>
    </lineage>
</organism>
<dbReference type="GO" id="GO:0004315">
    <property type="term" value="F:3-oxoacyl-[acyl-carrier-protein] synthase activity"/>
    <property type="evidence" value="ECO:0007669"/>
    <property type="project" value="InterPro"/>
</dbReference>
<reference evidence="11 12" key="1">
    <citation type="submission" date="2016-11" db="EMBL/GenBank/DDBJ databases">
        <authorList>
            <person name="Jaros S."/>
            <person name="Januszkiewicz K."/>
            <person name="Wedrychowicz H."/>
        </authorList>
    </citation>
    <scope>NUCLEOTIDE SEQUENCE [LARGE SCALE GENOMIC DNA]</scope>
    <source>
        <strain evidence="11 12">CGMCC 4.2025</strain>
    </source>
</reference>